<name>A0A9D4UN70_ADICA</name>
<feature type="non-terminal residue" evidence="1">
    <location>
        <position position="1"/>
    </location>
</feature>
<reference evidence="1" key="1">
    <citation type="submission" date="2021-01" db="EMBL/GenBank/DDBJ databases">
        <title>Adiantum capillus-veneris genome.</title>
        <authorList>
            <person name="Fang Y."/>
            <person name="Liao Q."/>
        </authorList>
    </citation>
    <scope>NUCLEOTIDE SEQUENCE</scope>
    <source>
        <strain evidence="1">H3</strain>
        <tissue evidence="1">Leaf</tissue>
    </source>
</reference>
<dbReference type="AlphaFoldDB" id="A0A9D4UN70"/>
<protein>
    <submittedName>
        <fullName evidence="1">Uncharacterized protein</fullName>
    </submittedName>
</protein>
<evidence type="ECO:0000313" key="2">
    <source>
        <dbReference type="Proteomes" id="UP000886520"/>
    </source>
</evidence>
<proteinExistence type="predicted"/>
<keyword evidence="2" id="KW-1185">Reference proteome</keyword>
<comment type="caution">
    <text evidence="1">The sequence shown here is derived from an EMBL/GenBank/DDBJ whole genome shotgun (WGS) entry which is preliminary data.</text>
</comment>
<accession>A0A9D4UN70</accession>
<dbReference type="Proteomes" id="UP000886520">
    <property type="component" value="Chromosome 13"/>
</dbReference>
<gene>
    <name evidence="1" type="ORF">GOP47_0013162</name>
</gene>
<sequence>LIHSMGTNKESEQAIVGNYTEMELDRRRMILSKAVSGPSFGMDQALSMMLGLAVILTRIRGAVCIKRLCDMMHFVQCGHMGLQHVKRSLDFQRWTVSSRV</sequence>
<organism evidence="1 2">
    <name type="scientific">Adiantum capillus-veneris</name>
    <name type="common">Maidenhair fern</name>
    <dbReference type="NCBI Taxonomy" id="13818"/>
    <lineage>
        <taxon>Eukaryota</taxon>
        <taxon>Viridiplantae</taxon>
        <taxon>Streptophyta</taxon>
        <taxon>Embryophyta</taxon>
        <taxon>Tracheophyta</taxon>
        <taxon>Polypodiopsida</taxon>
        <taxon>Polypodiidae</taxon>
        <taxon>Polypodiales</taxon>
        <taxon>Pteridineae</taxon>
        <taxon>Pteridaceae</taxon>
        <taxon>Vittarioideae</taxon>
        <taxon>Adiantum</taxon>
    </lineage>
</organism>
<evidence type="ECO:0000313" key="1">
    <source>
        <dbReference type="EMBL" id="KAI5070911.1"/>
    </source>
</evidence>
<dbReference type="EMBL" id="JABFUD020000013">
    <property type="protein sequence ID" value="KAI5070911.1"/>
    <property type="molecule type" value="Genomic_DNA"/>
</dbReference>